<evidence type="ECO:0000313" key="1">
    <source>
        <dbReference type="EMBL" id="MDT8902445.1"/>
    </source>
</evidence>
<organism evidence="1 2">
    <name type="scientific">Anaeroselena agilis</name>
    <dbReference type="NCBI Taxonomy" id="3063788"/>
    <lineage>
        <taxon>Bacteria</taxon>
        <taxon>Bacillati</taxon>
        <taxon>Bacillota</taxon>
        <taxon>Negativicutes</taxon>
        <taxon>Acetonemataceae</taxon>
        <taxon>Anaeroselena</taxon>
    </lineage>
</organism>
<evidence type="ECO:0000313" key="2">
    <source>
        <dbReference type="Proteomes" id="UP001254848"/>
    </source>
</evidence>
<dbReference type="RefSeq" id="WP_413780925.1">
    <property type="nucleotide sequence ID" value="NZ_JAUOZS010000001.1"/>
</dbReference>
<protein>
    <submittedName>
        <fullName evidence="1">Uncharacterized protein</fullName>
    </submittedName>
</protein>
<dbReference type="Proteomes" id="UP001254848">
    <property type="component" value="Unassembled WGS sequence"/>
</dbReference>
<proteinExistence type="predicted"/>
<name>A0ABU3P077_9FIRM</name>
<accession>A0ABU3P077</accession>
<reference evidence="1 2" key="1">
    <citation type="submission" date="2023-07" db="EMBL/GenBank/DDBJ databases">
        <title>The novel representative of Negativicutes class, Anaeroselena agilis gen. nov. sp. nov.</title>
        <authorList>
            <person name="Prokofeva M.I."/>
            <person name="Elcheninov A.G."/>
            <person name="Klyukina A."/>
            <person name="Kublanov I.V."/>
            <person name="Frolov E.N."/>
            <person name="Podosokorskaya O.A."/>
        </authorList>
    </citation>
    <scope>NUCLEOTIDE SEQUENCE [LARGE SCALE GENOMIC DNA]</scope>
    <source>
        <strain evidence="1 2">4137-cl</strain>
    </source>
</reference>
<comment type="caution">
    <text evidence="1">The sequence shown here is derived from an EMBL/GenBank/DDBJ whole genome shotgun (WGS) entry which is preliminary data.</text>
</comment>
<gene>
    <name evidence="1" type="ORF">Q4T40_14440</name>
</gene>
<dbReference type="EMBL" id="JAUOZS010000001">
    <property type="protein sequence ID" value="MDT8902445.1"/>
    <property type="molecule type" value="Genomic_DNA"/>
</dbReference>
<sequence length="66" mass="6854">MGKNRQTAGLLADQLDNYDLTRKTIALQSLDLLTRLSEAEAAKEEPNLGALAGLATAMAALLAAVG</sequence>
<keyword evidence="2" id="KW-1185">Reference proteome</keyword>